<keyword evidence="1" id="KW-0812">Transmembrane</keyword>
<feature type="transmembrane region" description="Helical" evidence="1">
    <location>
        <begin position="88"/>
        <end position="108"/>
    </location>
</feature>
<evidence type="ECO:0000256" key="1">
    <source>
        <dbReference type="SAM" id="Phobius"/>
    </source>
</evidence>
<comment type="caution">
    <text evidence="2">The sequence shown here is derived from an EMBL/GenBank/DDBJ whole genome shotgun (WGS) entry which is preliminary data.</text>
</comment>
<feature type="transmembrane region" description="Helical" evidence="1">
    <location>
        <begin position="50"/>
        <end position="76"/>
    </location>
</feature>
<dbReference type="GeneID" id="93333539"/>
<dbReference type="EMBL" id="QVIA01000012">
    <property type="protein sequence ID" value="RGC31616.1"/>
    <property type="molecule type" value="Genomic_DNA"/>
</dbReference>
<evidence type="ECO:0000313" key="3">
    <source>
        <dbReference type="Proteomes" id="UP000261111"/>
    </source>
</evidence>
<dbReference type="RefSeq" id="WP_025655494.1">
    <property type="nucleotide sequence ID" value="NZ_QVIA01000012.1"/>
</dbReference>
<gene>
    <name evidence="2" type="ORF">DWX41_12470</name>
</gene>
<proteinExistence type="predicted"/>
<protein>
    <submittedName>
        <fullName evidence="2">Transporter</fullName>
    </submittedName>
</protein>
<accession>A0A3E2WVJ2</accession>
<evidence type="ECO:0000313" key="2">
    <source>
        <dbReference type="EMBL" id="RGC31616.1"/>
    </source>
</evidence>
<keyword evidence="1" id="KW-1133">Transmembrane helix</keyword>
<dbReference type="AlphaFoldDB" id="A0A3E2WVJ2"/>
<dbReference type="Proteomes" id="UP000261111">
    <property type="component" value="Unassembled WGS sequence"/>
</dbReference>
<sequence length="113" mass="12512">MSTFYKICIALSAGLLIGMIGGGIKAAFLRKTYSDEKVRSTRRLINKTAAILKYITILLLLLGLIWCSYFLVMAILSPAKADYANNMAELIVSVLTVISILFAFVEFLRKKGD</sequence>
<reference evidence="2 3" key="1">
    <citation type="submission" date="2018-08" db="EMBL/GenBank/DDBJ databases">
        <title>A genome reference for cultivated species of the human gut microbiota.</title>
        <authorList>
            <person name="Zou Y."/>
            <person name="Xue W."/>
            <person name="Luo G."/>
        </authorList>
    </citation>
    <scope>NUCLEOTIDE SEQUENCE [LARGE SCALE GENOMIC DNA]</scope>
    <source>
        <strain evidence="2 3">AF19-21</strain>
    </source>
</reference>
<name>A0A3E2WVJ2_9FIRM</name>
<keyword evidence="1" id="KW-0472">Membrane</keyword>
<organism evidence="2 3">
    <name type="scientific">Hungatella hathewayi</name>
    <dbReference type="NCBI Taxonomy" id="154046"/>
    <lineage>
        <taxon>Bacteria</taxon>
        <taxon>Bacillati</taxon>
        <taxon>Bacillota</taxon>
        <taxon>Clostridia</taxon>
        <taxon>Lachnospirales</taxon>
        <taxon>Lachnospiraceae</taxon>
        <taxon>Hungatella</taxon>
    </lineage>
</organism>